<evidence type="ECO:0000313" key="6">
    <source>
        <dbReference type="EMBL" id="MBB6489562.1"/>
    </source>
</evidence>
<reference evidence="7" key="2">
    <citation type="submission" date="2016-08" db="EMBL/GenBank/DDBJ databases">
        <authorList>
            <person name="Seilhamer J.J."/>
        </authorList>
    </citation>
    <scope>NUCLEOTIDE SEQUENCE [LARGE SCALE GENOMIC DNA]</scope>
    <source>
        <strain evidence="7">P1-7</strain>
    </source>
</reference>
<dbReference type="Gene3D" id="3.40.50.10490">
    <property type="entry name" value="Glucose-6-phosphate isomerase like protein, domain 1"/>
    <property type="match status" value="1"/>
</dbReference>
<dbReference type="InterPro" id="IPR001347">
    <property type="entry name" value="SIS_dom"/>
</dbReference>
<accession>A0A1C3XKW9</accession>
<keyword evidence="3" id="KW-0804">Transcription</keyword>
<dbReference type="RefSeq" id="WP_004126151.1">
    <property type="nucleotide sequence ID" value="NZ_FMAF01000058.1"/>
</dbReference>
<evidence type="ECO:0000313" key="7">
    <source>
        <dbReference type="EMBL" id="SCB52908.1"/>
    </source>
</evidence>
<evidence type="ECO:0000259" key="4">
    <source>
        <dbReference type="PROSITE" id="PS51071"/>
    </source>
</evidence>
<dbReference type="InterPro" id="IPR035472">
    <property type="entry name" value="RpiR-like_SIS"/>
</dbReference>
<dbReference type="AlphaFoldDB" id="A0A1C3XKW9"/>
<dbReference type="PANTHER" id="PTHR30514">
    <property type="entry name" value="GLUCOKINASE"/>
    <property type="match status" value="1"/>
</dbReference>
<dbReference type="PROSITE" id="PS51464">
    <property type="entry name" value="SIS"/>
    <property type="match status" value="1"/>
</dbReference>
<dbReference type="GO" id="GO:0003700">
    <property type="term" value="F:DNA-binding transcription factor activity"/>
    <property type="evidence" value="ECO:0007669"/>
    <property type="project" value="InterPro"/>
</dbReference>
<reference evidence="8" key="1">
    <citation type="submission" date="2016-08" db="EMBL/GenBank/DDBJ databases">
        <authorList>
            <person name="Varghese N."/>
            <person name="Submissions Spin"/>
        </authorList>
    </citation>
    <scope>NUCLEOTIDE SEQUENCE [LARGE SCALE GENOMIC DNA]</scope>
    <source>
        <strain evidence="8">P1-7</strain>
    </source>
</reference>
<evidence type="ECO:0000259" key="5">
    <source>
        <dbReference type="PROSITE" id="PS51464"/>
    </source>
</evidence>
<dbReference type="GO" id="GO:0003677">
    <property type="term" value="F:DNA binding"/>
    <property type="evidence" value="ECO:0007669"/>
    <property type="project" value="UniProtKB-KW"/>
</dbReference>
<dbReference type="Pfam" id="PF01380">
    <property type="entry name" value="SIS"/>
    <property type="match status" value="1"/>
</dbReference>
<evidence type="ECO:0000256" key="2">
    <source>
        <dbReference type="ARBA" id="ARBA00023125"/>
    </source>
</evidence>
<protein>
    <submittedName>
        <fullName evidence="6">DNA-binding MurR/RpiR family transcriptional regulator</fullName>
    </submittedName>
    <submittedName>
        <fullName evidence="7">Transcriptional regulator, RpiR family</fullName>
    </submittedName>
</protein>
<dbReference type="PANTHER" id="PTHR30514:SF18">
    <property type="entry name" value="RPIR-FAMILY TRANSCRIPTIONAL REGULATOR"/>
    <property type="match status" value="1"/>
</dbReference>
<dbReference type="GO" id="GO:1901135">
    <property type="term" value="P:carbohydrate derivative metabolic process"/>
    <property type="evidence" value="ECO:0007669"/>
    <property type="project" value="InterPro"/>
</dbReference>
<dbReference type="Proteomes" id="UP000565576">
    <property type="component" value="Unassembled WGS sequence"/>
</dbReference>
<evidence type="ECO:0000256" key="3">
    <source>
        <dbReference type="ARBA" id="ARBA00023163"/>
    </source>
</evidence>
<dbReference type="OrthoDB" id="9814005at2"/>
<name>A0A1C3XKW9_9HYPH</name>
<keyword evidence="1" id="KW-0805">Transcription regulation</keyword>
<gene>
    <name evidence="7" type="ORF">GA0061101_15810</name>
    <name evidence="6" type="ORF">GGD46_006894</name>
</gene>
<evidence type="ECO:0000313" key="9">
    <source>
        <dbReference type="Proteomes" id="UP000565576"/>
    </source>
</evidence>
<dbReference type="SUPFAM" id="SSF46689">
    <property type="entry name" value="Homeodomain-like"/>
    <property type="match status" value="1"/>
</dbReference>
<dbReference type="Gene3D" id="1.10.10.10">
    <property type="entry name" value="Winged helix-like DNA-binding domain superfamily/Winged helix DNA-binding domain"/>
    <property type="match status" value="1"/>
</dbReference>
<dbReference type="EMBL" id="JACHBG010000047">
    <property type="protein sequence ID" value="MBB6489562.1"/>
    <property type="molecule type" value="Genomic_DNA"/>
</dbReference>
<evidence type="ECO:0000313" key="8">
    <source>
        <dbReference type="Proteomes" id="UP000199205"/>
    </source>
</evidence>
<feature type="domain" description="SIS" evidence="5">
    <location>
        <begin position="129"/>
        <end position="266"/>
    </location>
</feature>
<dbReference type="InterPro" id="IPR046348">
    <property type="entry name" value="SIS_dom_sf"/>
</dbReference>
<feature type="domain" description="HTH rpiR-type" evidence="4">
    <location>
        <begin position="3"/>
        <end position="79"/>
    </location>
</feature>
<evidence type="ECO:0000256" key="1">
    <source>
        <dbReference type="ARBA" id="ARBA00023015"/>
    </source>
</evidence>
<dbReference type="InterPro" id="IPR009057">
    <property type="entry name" value="Homeodomain-like_sf"/>
</dbReference>
<dbReference type="InterPro" id="IPR000281">
    <property type="entry name" value="HTH_RpiR"/>
</dbReference>
<dbReference type="InterPro" id="IPR047640">
    <property type="entry name" value="RpiR-like"/>
</dbReference>
<reference evidence="6 9" key="3">
    <citation type="submission" date="2020-08" db="EMBL/GenBank/DDBJ databases">
        <title>Genomic Encyclopedia of Type Strains, Phase IV (KMG-V): Genome sequencing to study the core and pangenomes of soil and plant-associated prokaryotes.</title>
        <authorList>
            <person name="Whitman W."/>
        </authorList>
    </citation>
    <scope>NUCLEOTIDE SEQUENCE [LARGE SCALE GENOMIC DNA]</scope>
    <source>
        <strain evidence="6 9">SEMIA 4060</strain>
    </source>
</reference>
<dbReference type="InterPro" id="IPR036388">
    <property type="entry name" value="WH-like_DNA-bd_sf"/>
</dbReference>
<dbReference type="Pfam" id="PF01418">
    <property type="entry name" value="HTH_6"/>
    <property type="match status" value="1"/>
</dbReference>
<proteinExistence type="predicted"/>
<sequence length="297" mass="32184">MDCPTTSLIKNNYERFPRQMKVAARWLVDHPTEVALLSMREQARRARVPPATLTRLAKRLGFDGFDKLKEVFADRVRERPESFGGSGEELLARAEIGGDGVLICDTVNALQGHLSRFAQPPAIAALAAAADLIAEAKQIFCVGRRSSFPIAYLMHHVGSLLGSPTTLIDGMGGASDDALRSVGPEDILLAVTVNPYTRFTVQAAEFAVSRGAKLVALTDSELSPIAKISQAVIRVRTEVPSFIHTMTPALAAVECLMELVAARRGSFALRALADHEEQLMEFETYALKSGVGKNSHD</sequence>
<dbReference type="SUPFAM" id="SSF53697">
    <property type="entry name" value="SIS domain"/>
    <property type="match status" value="1"/>
</dbReference>
<dbReference type="Proteomes" id="UP000199205">
    <property type="component" value="Unassembled WGS sequence"/>
</dbReference>
<dbReference type="CDD" id="cd05013">
    <property type="entry name" value="SIS_RpiR"/>
    <property type="match status" value="1"/>
</dbReference>
<organism evidence="7 8">
    <name type="scientific">Rhizobium lusitanum</name>
    <dbReference type="NCBI Taxonomy" id="293958"/>
    <lineage>
        <taxon>Bacteria</taxon>
        <taxon>Pseudomonadati</taxon>
        <taxon>Pseudomonadota</taxon>
        <taxon>Alphaproteobacteria</taxon>
        <taxon>Hyphomicrobiales</taxon>
        <taxon>Rhizobiaceae</taxon>
        <taxon>Rhizobium/Agrobacterium group</taxon>
        <taxon>Rhizobium</taxon>
    </lineage>
</organism>
<keyword evidence="2 6" id="KW-0238">DNA-binding</keyword>
<dbReference type="PROSITE" id="PS51071">
    <property type="entry name" value="HTH_RPIR"/>
    <property type="match status" value="1"/>
</dbReference>
<dbReference type="EMBL" id="FMAF01000058">
    <property type="protein sequence ID" value="SCB52908.1"/>
    <property type="molecule type" value="Genomic_DNA"/>
</dbReference>
<dbReference type="GO" id="GO:0097367">
    <property type="term" value="F:carbohydrate derivative binding"/>
    <property type="evidence" value="ECO:0007669"/>
    <property type="project" value="InterPro"/>
</dbReference>